<organism evidence="11 14">
    <name type="scientific">Fopius arisanus</name>
    <dbReference type="NCBI Taxonomy" id="64838"/>
    <lineage>
        <taxon>Eukaryota</taxon>
        <taxon>Metazoa</taxon>
        <taxon>Ecdysozoa</taxon>
        <taxon>Arthropoda</taxon>
        <taxon>Hexapoda</taxon>
        <taxon>Insecta</taxon>
        <taxon>Pterygota</taxon>
        <taxon>Neoptera</taxon>
        <taxon>Endopterygota</taxon>
        <taxon>Hymenoptera</taxon>
        <taxon>Apocrita</taxon>
        <taxon>Ichneumonoidea</taxon>
        <taxon>Braconidae</taxon>
        <taxon>Opiinae</taxon>
        <taxon>Fopius</taxon>
    </lineage>
</organism>
<dbReference type="GO" id="GO:0005737">
    <property type="term" value="C:cytoplasm"/>
    <property type="evidence" value="ECO:0007669"/>
    <property type="project" value="UniProtKB-SubCell"/>
</dbReference>
<gene>
    <name evidence="12 13 14" type="primary">LOC105265887</name>
</gene>
<evidence type="ECO:0000256" key="5">
    <source>
        <dbReference type="ARBA" id="ARBA00022614"/>
    </source>
</evidence>
<dbReference type="InterPro" id="IPR057676">
    <property type="entry name" value="PH_S11IP_C"/>
</dbReference>
<evidence type="ECO:0000259" key="10">
    <source>
        <dbReference type="Pfam" id="PF25624"/>
    </source>
</evidence>
<feature type="region of interest" description="Disordered" evidence="7">
    <location>
        <begin position="476"/>
        <end position="517"/>
    </location>
</feature>
<dbReference type="KEGG" id="fas:105265887"/>
<dbReference type="PROSITE" id="PS51450">
    <property type="entry name" value="LRR"/>
    <property type="match status" value="2"/>
</dbReference>
<evidence type="ECO:0000259" key="9">
    <source>
        <dbReference type="Pfam" id="PF23142"/>
    </source>
</evidence>
<dbReference type="Pfam" id="PF12799">
    <property type="entry name" value="LRR_4"/>
    <property type="match status" value="1"/>
</dbReference>
<keyword evidence="5" id="KW-0433">Leucine-rich repeat</keyword>
<keyword evidence="4" id="KW-0963">Cytoplasm</keyword>
<evidence type="ECO:0000256" key="4">
    <source>
        <dbReference type="ARBA" id="ARBA00022490"/>
    </source>
</evidence>
<evidence type="ECO:0000313" key="11">
    <source>
        <dbReference type="Proteomes" id="UP000694866"/>
    </source>
</evidence>
<keyword evidence="11" id="KW-1185">Reference proteome</keyword>
<dbReference type="AlphaFoldDB" id="A0A9R1T3E9"/>
<reference evidence="12 13" key="1">
    <citation type="submission" date="2025-04" db="UniProtKB">
        <authorList>
            <consortium name="RefSeq"/>
        </authorList>
    </citation>
    <scope>IDENTIFICATION</scope>
    <source>
        <strain evidence="12 13">USDA-PBARC FA_bdor</strain>
        <tissue evidence="12 13">Whole organism</tissue>
    </source>
</reference>
<dbReference type="SUPFAM" id="SSF52075">
    <property type="entry name" value="Outer arm dynein light chain 1"/>
    <property type="match status" value="1"/>
</dbReference>
<feature type="region of interest" description="Disordered" evidence="7">
    <location>
        <begin position="780"/>
        <end position="804"/>
    </location>
</feature>
<dbReference type="InterPro" id="IPR025875">
    <property type="entry name" value="Leu-rich_rpt_4"/>
</dbReference>
<name>A0A9R1T3E9_9HYME</name>
<dbReference type="Gene3D" id="3.80.10.10">
    <property type="entry name" value="Ribonuclease Inhibitor"/>
    <property type="match status" value="2"/>
</dbReference>
<dbReference type="Pfam" id="PF15904">
    <property type="entry name" value="LIP1"/>
    <property type="match status" value="1"/>
</dbReference>
<dbReference type="InterPro" id="IPR032675">
    <property type="entry name" value="LRR_dom_sf"/>
</dbReference>
<dbReference type="Proteomes" id="UP000694866">
    <property type="component" value="Unplaced"/>
</dbReference>
<dbReference type="InterPro" id="IPR031782">
    <property type="entry name" value="LIP1_N"/>
</dbReference>
<evidence type="ECO:0000256" key="3">
    <source>
        <dbReference type="ARBA" id="ARBA00020683"/>
    </source>
</evidence>
<evidence type="ECO:0000313" key="14">
    <source>
        <dbReference type="RefSeq" id="XP_011301971.1"/>
    </source>
</evidence>
<proteinExistence type="inferred from homology"/>
<protein>
    <recommendedName>
        <fullName evidence="3">Serine/threonine-protein kinase 11-interacting protein</fullName>
    </recommendedName>
</protein>
<keyword evidence="12 13" id="KW-0418">Kinase</keyword>
<evidence type="ECO:0000256" key="6">
    <source>
        <dbReference type="ARBA" id="ARBA00022737"/>
    </source>
</evidence>
<feature type="domain" description="LKB1 serine/threonine kinase interacting protein 1 N-terminal" evidence="8">
    <location>
        <begin position="14"/>
        <end position="94"/>
    </location>
</feature>
<dbReference type="GO" id="GO:0016301">
    <property type="term" value="F:kinase activity"/>
    <property type="evidence" value="ECO:0007669"/>
    <property type="project" value="UniProtKB-KW"/>
</dbReference>
<keyword evidence="12 13" id="KW-0808">Transferase</keyword>
<dbReference type="Pfam" id="PF23142">
    <property type="entry name" value="PH_PLEKHM2"/>
    <property type="match status" value="1"/>
</dbReference>
<evidence type="ECO:0000313" key="13">
    <source>
        <dbReference type="RefSeq" id="XP_011301970.1"/>
    </source>
</evidence>
<feature type="compositionally biased region" description="Basic and acidic residues" evidence="7">
    <location>
        <begin position="679"/>
        <end position="691"/>
    </location>
</feature>
<dbReference type="InterPro" id="IPR057288">
    <property type="entry name" value="PH_PLEKHM2"/>
</dbReference>
<evidence type="ECO:0000256" key="1">
    <source>
        <dbReference type="ARBA" id="ARBA00004496"/>
    </source>
</evidence>
<dbReference type="PANTHER" id="PTHR15454:SF69">
    <property type="entry name" value="SERINE_THREONINE-PROTEIN KINASE 11-INTERACTING PROTEIN"/>
    <property type="match status" value="1"/>
</dbReference>
<feature type="region of interest" description="Disordered" evidence="7">
    <location>
        <begin position="678"/>
        <end position="724"/>
    </location>
</feature>
<accession>A0A9R1T3E9</accession>
<keyword evidence="6" id="KW-0677">Repeat</keyword>
<feature type="domain" description="PLEKHM2 PH" evidence="9">
    <location>
        <begin position="924"/>
        <end position="996"/>
    </location>
</feature>
<evidence type="ECO:0000256" key="2">
    <source>
        <dbReference type="ARBA" id="ARBA00008771"/>
    </source>
</evidence>
<dbReference type="RefSeq" id="XP_011301971.1">
    <property type="nucleotide sequence ID" value="XM_011303669.1"/>
</dbReference>
<feature type="domain" description="STK11-interacting protein C-terminal PH" evidence="10">
    <location>
        <begin position="1159"/>
        <end position="1213"/>
    </location>
</feature>
<sequence>MSTSKVSRPSMQEIHELARLLRKNGDQVLNGSSKLSLTTELLHNLNDAFSLIVDDSKDLESSFQVCNSSEIEIFRDLKFLHDFVQKTISLKISHTLSEQIPNDITKFRHLKYLELHKVCIDLITGIQGVRGQLQSISCTGGGGVGSIGRLLTACGGDAGVGFVWPSLKRLALPYNGLGRLDKSFELAPWLQTLDLSHNLISSASQIDCLPNLKHVNFGYNKLENVPKFNRSTCRTLQTLVLKNNYIENLNGLQGLDCLAELDLSYNCLADHSVLWPLKTMTALLSLTLEGNPITYHHHHRILTIKHLNSSLAESKFALDHSPLSKSEKLLLSENRLFTMRAVPSPSKDDLSGSFCCSVNSDTSNTPIITSNMTDSINSMDKSFVKKKRQNVMEAVIADDESKLEERISESVEKSYLETSMDHLETKKKILALREKFGGERWLSSDAGSFVQDIMGIERTVRAPTPAELILDCPMIEGDGGEESSPTGESVREGSQEVANAQEKVEKEEERDEGGFEVSYDPEEEKGQLFLVQKRVNDQLEELFLVITEDELTERDSITGKIKYRWSTKMVLSCVMGRGEIPTIDFNFDTTRRDRQSRTYLVEAEDAEKLAKTVNELIKARPILLKVFKCMKCSTHFSQDPDYFVSVSTVQPTSMKPPMCPSCKSTLVIQTDEILSSDGENIKDLDEVKSDNQKTNQKFQMTRDTEESQSSNLKHSASHSSIGGTEGAMATSMAYSDCQAQAQVCCSATSLEESRESTPSASTVTRKYESDIEVLSNPSQSSIEVLDDGSRCTSTPSRKRSSEERRIAVAPTLLTIPDTTPVMAGLTESSSSGSLTDSICTAYENRNLQVSIVSGNSHNNRSVSESDSVLIGSDKENINTPVSNLTSMLGGLLQSMRIGTNKDSTMKSDEGPDLSASSDIQYSYTDFRSLDHRIKLHLILNVFEQENEELVLFLRCDMLMKSQVRPFPGCLVLSTSKIYVLRITGPEGEDPQQWLHKDASWTMDRLRSFAPLPFKQGLLVELQQPNKIGDESSTISVLCILQDFQRTSNLLLYLAELSLPPSCELEFLVPEHCTGAIHSLMASSKFKRSGDAIRILALFSSAALQLENEHVKPIRIGGLVVTTSSLILTEDSIHWLLLDSVETPLMLTEQAISNLIEVIFNGDTLVLSFLDEVAGVEELWTVKFISKGATEAVINAIQSPWEELFSVPLQITIHPSHHLDENP</sequence>
<dbReference type="GeneID" id="105265887"/>
<evidence type="ECO:0000259" key="8">
    <source>
        <dbReference type="Pfam" id="PF15904"/>
    </source>
</evidence>
<evidence type="ECO:0000256" key="7">
    <source>
        <dbReference type="SAM" id="MobiDB-lite"/>
    </source>
</evidence>
<dbReference type="InterPro" id="IPR001611">
    <property type="entry name" value="Leu-rich_rpt"/>
</dbReference>
<dbReference type="OrthoDB" id="7451790at2759"/>
<dbReference type="Pfam" id="PF25624">
    <property type="entry name" value="PH_S11IP_C"/>
    <property type="match status" value="1"/>
</dbReference>
<dbReference type="RefSeq" id="XP_011301969.1">
    <property type="nucleotide sequence ID" value="XM_011303667.1"/>
</dbReference>
<accession>A0A9R1T2I4</accession>
<dbReference type="RefSeq" id="XP_011301970.1">
    <property type="nucleotide sequence ID" value="XM_011303668.1"/>
</dbReference>
<comment type="similarity">
    <text evidence="2">Belongs to the STK11IP family.</text>
</comment>
<dbReference type="PANTHER" id="PTHR15454">
    <property type="entry name" value="NISCHARIN RELATED"/>
    <property type="match status" value="1"/>
</dbReference>
<evidence type="ECO:0000313" key="12">
    <source>
        <dbReference type="RefSeq" id="XP_011301969.1"/>
    </source>
</evidence>
<accession>A0A9R1T3D8</accession>
<feature type="compositionally biased region" description="Low complexity" evidence="7">
    <location>
        <begin position="707"/>
        <end position="720"/>
    </location>
</feature>
<comment type="subcellular location">
    <subcellularLocation>
        <location evidence="1">Cytoplasm</location>
    </subcellularLocation>
</comment>